<reference evidence="4 5" key="1">
    <citation type="submission" date="2019-03" db="EMBL/GenBank/DDBJ databases">
        <title>Genomic Encyclopedia of Type Strains, Phase IV (KMG-IV): sequencing the most valuable type-strain genomes for metagenomic binning, comparative biology and taxonomic classification.</title>
        <authorList>
            <person name="Goeker M."/>
        </authorList>
    </citation>
    <scope>NUCLEOTIDE SEQUENCE [LARGE SCALE GENOMIC DNA]</scope>
    <source>
        <strain evidence="4 5">DSM 25488</strain>
    </source>
</reference>
<dbReference type="Gene3D" id="3.20.20.450">
    <property type="entry name" value="EAL domain"/>
    <property type="match status" value="1"/>
</dbReference>
<dbReference type="InterPro" id="IPR035919">
    <property type="entry name" value="EAL_sf"/>
</dbReference>
<dbReference type="PANTHER" id="PTHR33121:SF70">
    <property type="entry name" value="SIGNALING PROTEIN YKOW"/>
    <property type="match status" value="1"/>
</dbReference>
<evidence type="ECO:0000313" key="4">
    <source>
        <dbReference type="EMBL" id="TDR16297.1"/>
    </source>
</evidence>
<dbReference type="SMART" id="SM00267">
    <property type="entry name" value="GGDEF"/>
    <property type="match status" value="1"/>
</dbReference>
<keyword evidence="5" id="KW-1185">Reference proteome</keyword>
<dbReference type="PROSITE" id="PS50887">
    <property type="entry name" value="GGDEF"/>
    <property type="match status" value="1"/>
</dbReference>
<dbReference type="AlphaFoldDB" id="A0A4R6XG99"/>
<evidence type="ECO:0000259" key="3">
    <source>
        <dbReference type="PROSITE" id="PS50887"/>
    </source>
</evidence>
<dbReference type="CDD" id="cd01949">
    <property type="entry name" value="GGDEF"/>
    <property type="match status" value="1"/>
</dbReference>
<dbReference type="PROSITE" id="PS50883">
    <property type="entry name" value="EAL"/>
    <property type="match status" value="1"/>
</dbReference>
<dbReference type="RefSeq" id="WP_162846924.1">
    <property type="nucleotide sequence ID" value="NZ_NIHB01000006.1"/>
</dbReference>
<proteinExistence type="predicted"/>
<dbReference type="SUPFAM" id="SSF141868">
    <property type="entry name" value="EAL domain-like"/>
    <property type="match status" value="1"/>
</dbReference>
<gene>
    <name evidence="4" type="ORF">C8D91_2824</name>
</gene>
<dbReference type="InterPro" id="IPR000160">
    <property type="entry name" value="GGDEF_dom"/>
</dbReference>
<dbReference type="InterPro" id="IPR050706">
    <property type="entry name" value="Cyclic-di-GMP_PDE-like"/>
</dbReference>
<comment type="caution">
    <text evidence="4">The sequence shown here is derived from an EMBL/GenBank/DDBJ whole genome shotgun (WGS) entry which is preliminary data.</text>
</comment>
<protein>
    <submittedName>
        <fullName evidence="4">Diguanylate cyclase (GGDEF)-like protein</fullName>
    </submittedName>
</protein>
<evidence type="ECO:0000313" key="5">
    <source>
        <dbReference type="Proteomes" id="UP000295724"/>
    </source>
</evidence>
<dbReference type="Pfam" id="PF00990">
    <property type="entry name" value="GGDEF"/>
    <property type="match status" value="1"/>
</dbReference>
<organism evidence="4 5">
    <name type="scientific">Marinicella litoralis</name>
    <dbReference type="NCBI Taxonomy" id="644220"/>
    <lineage>
        <taxon>Bacteria</taxon>
        <taxon>Pseudomonadati</taxon>
        <taxon>Pseudomonadota</taxon>
        <taxon>Gammaproteobacteria</taxon>
        <taxon>Lysobacterales</taxon>
        <taxon>Marinicellaceae</taxon>
        <taxon>Marinicella</taxon>
    </lineage>
</organism>
<dbReference type="SUPFAM" id="SSF55073">
    <property type="entry name" value="Nucleotide cyclase"/>
    <property type="match status" value="1"/>
</dbReference>
<feature type="domain" description="GGDEF" evidence="3">
    <location>
        <begin position="448"/>
        <end position="582"/>
    </location>
</feature>
<name>A0A4R6XG99_9GAMM</name>
<dbReference type="InterPro" id="IPR043128">
    <property type="entry name" value="Rev_trsase/Diguanyl_cyclase"/>
</dbReference>
<dbReference type="PANTHER" id="PTHR33121">
    <property type="entry name" value="CYCLIC DI-GMP PHOSPHODIESTERASE PDEF"/>
    <property type="match status" value="1"/>
</dbReference>
<accession>A0A4R6XG99</accession>
<dbReference type="CDD" id="cd01948">
    <property type="entry name" value="EAL"/>
    <property type="match status" value="1"/>
</dbReference>
<dbReference type="NCBIfam" id="TIGR00254">
    <property type="entry name" value="GGDEF"/>
    <property type="match status" value="1"/>
</dbReference>
<dbReference type="Gene3D" id="3.30.70.270">
    <property type="match status" value="1"/>
</dbReference>
<dbReference type="SMART" id="SM00052">
    <property type="entry name" value="EAL"/>
    <property type="match status" value="1"/>
</dbReference>
<dbReference type="EMBL" id="SNZB01000008">
    <property type="protein sequence ID" value="TDR16297.1"/>
    <property type="molecule type" value="Genomic_DNA"/>
</dbReference>
<dbReference type="GO" id="GO:0071111">
    <property type="term" value="F:cyclic-guanylate-specific phosphodiesterase activity"/>
    <property type="evidence" value="ECO:0007669"/>
    <property type="project" value="InterPro"/>
</dbReference>
<comment type="cofactor">
    <cofactor evidence="1">
        <name>Mg(2+)</name>
        <dbReference type="ChEBI" id="CHEBI:18420"/>
    </cofactor>
</comment>
<dbReference type="Proteomes" id="UP000295724">
    <property type="component" value="Unassembled WGS sequence"/>
</dbReference>
<dbReference type="InterPro" id="IPR001633">
    <property type="entry name" value="EAL_dom"/>
</dbReference>
<dbReference type="InterPro" id="IPR029787">
    <property type="entry name" value="Nucleotide_cyclase"/>
</dbReference>
<dbReference type="FunFam" id="3.30.70.270:FF:000001">
    <property type="entry name" value="Diguanylate cyclase domain protein"/>
    <property type="match status" value="1"/>
</dbReference>
<dbReference type="Pfam" id="PF00563">
    <property type="entry name" value="EAL"/>
    <property type="match status" value="1"/>
</dbReference>
<evidence type="ECO:0000259" key="2">
    <source>
        <dbReference type="PROSITE" id="PS50883"/>
    </source>
</evidence>
<evidence type="ECO:0000256" key="1">
    <source>
        <dbReference type="ARBA" id="ARBA00001946"/>
    </source>
</evidence>
<sequence length="852" mass="97665">MTFLNKNILIACSDKKDRLQFFNYFDDLDAEKIFTASDYGQMNDLLSHSEEKFDILAFEISTAWIKNLEKIKQIIEANENLKLIAVVSSKMNMTPSQHAEIEKYVDGLFYSPVTQQELLAKGSAMNTRAKEQRNHSIVELDDFLGLHFQLTSLPKALIDTSTHQIIEVNDAFVNEFKIKNKQSKGQVWHQVCQLKNQSDVEKVHARLNETGQYTQNVGFEVGSKIIPVQLNFYTTVFDDKTYYLVEFVNQSEKLFYERFLKYLSQITELNFEQKQSQQTLQKMLQWMGLDFCFIVNNNLSNQNQKLLWDSSLNNYAEYYIGCEHDFIDRKLKTDLDFDIEKGANKDIPGDEFLSFYGVSSFMAFNCSIDNENQVTLVVGSIKNVHKWNSFKILFGQLALHYKQTMAFKALQFSHESESQYDVLTELMNRRYIVKRIEQSIDNNIHSHVGLAVLFIDLDRFKVINDSLGHDVGDDVLVKIAQILKNNVQDYGVAARYAGDEFLVLLDKQVNQETVNEIAKNILIDAANPIKLNNGSEIKLTLSIGGAYFPEHGSTVSKLIKHADIALYNAKLNGKNRFTIYNNTLDGDQAKQSEEMVRNLQAAIELDQIEVYYQPKINASTEDIMGFEALVRWEHPELGIISPGLFIPLAEQTDLIYPIGLLVIEKAAECLKKWQKQYKIPLTMSVNLSPIQLNDKDLTSKISHIIDKTGIHPKHLDFEITESEKFKSVKDALLMFKKIVNLGCTLSIDDFGTGHSTLDYLRKIPAKTLKIDQVFVKNIGLSPDDEAILDATIDMAKRVGHFIVAEGVETEEQRQYLTNKGCDYFQGYLFCRPLPKKEIERILLQREEILKNN</sequence>
<feature type="domain" description="EAL" evidence="2">
    <location>
        <begin position="592"/>
        <end position="846"/>
    </location>
</feature>